<evidence type="ECO:0000313" key="2">
    <source>
        <dbReference type="EMBL" id="EPQ56759.1"/>
    </source>
</evidence>
<dbReference type="OMA" id="PVYMMAG"/>
<feature type="compositionally biased region" description="Basic residues" evidence="1">
    <location>
        <begin position="32"/>
        <end position="44"/>
    </location>
</feature>
<feature type="region of interest" description="Disordered" evidence="1">
    <location>
        <begin position="1"/>
        <end position="125"/>
    </location>
</feature>
<protein>
    <submittedName>
        <fullName evidence="2">Uncharacterized protein</fullName>
    </submittedName>
</protein>
<feature type="compositionally biased region" description="Basic and acidic residues" evidence="1">
    <location>
        <begin position="1"/>
        <end position="14"/>
    </location>
</feature>
<dbReference type="HOGENOM" id="CLU_471769_0_0_1"/>
<dbReference type="EMBL" id="KB469300">
    <property type="protein sequence ID" value="EPQ56759.1"/>
    <property type="molecule type" value="Genomic_DNA"/>
</dbReference>
<dbReference type="RefSeq" id="XP_007865432.1">
    <property type="nucleotide sequence ID" value="XM_007867241.1"/>
</dbReference>
<feature type="region of interest" description="Disordered" evidence="1">
    <location>
        <begin position="496"/>
        <end position="529"/>
    </location>
</feature>
<dbReference type="AlphaFoldDB" id="S7RU96"/>
<sequence length="578" mass="63682">MSDFIEYRNQDARLEPAYPRQAESYASDAYSHQHRPSNSKHSRRTQASYASNGTWIPYPDYPPAPTPYRAHSPGPASRDTQASFGTTWDANPQQYPPPPDAIRPPSPAMTTRTRGQRSETGEPEFEYMSAEADPEMQHAETVEEVDEIGDVMGLPPDDGHGKSGKKRFVGGFVSGLKKLPRAVLWGRKHAAEEEPPFRTTFPQFEPTPHISSSFVQMDVPVPSEPRMPTPALSKHSSHRSRVEGNGNAASSYAHGDTDSTAVHRDAGPSRIVTATTPAPLDLASPNLRPTSDYDKMPTPPRTPTAPSITSYLTRVHRFLKELSNLPWVASATGRVAADYFPGENPRSRYLYPRYREREANRTWYTSKHKDVDLLSGERDVNSRRTTRTTTDTRYRDRDREPAHHRSRTHRSNTTSQANPHRRPRRATRSYTLSHPNTRSFASGSYTLSRATSPGGVPVPPLPTIASPTASHLAFMDPQRYAQVSYPYGYTYSPTSPQPMYLIPGPSPPRQDGQAQDGSQQGQGQAPVPVQPAMPVYLVAGLPPGAVGAPPGFVSTSPRQHVRSGTPTPRGGSPKSVQG</sequence>
<gene>
    <name evidence="2" type="ORF">GLOTRDRAFT_128696</name>
</gene>
<dbReference type="Proteomes" id="UP000030669">
    <property type="component" value="Unassembled WGS sequence"/>
</dbReference>
<dbReference type="GeneID" id="19301765"/>
<feature type="compositionally biased region" description="Pro residues" evidence="1">
    <location>
        <begin position="94"/>
        <end position="107"/>
    </location>
</feature>
<name>S7RU96_GLOTA</name>
<keyword evidence="3" id="KW-1185">Reference proteome</keyword>
<evidence type="ECO:0000256" key="1">
    <source>
        <dbReference type="SAM" id="MobiDB-lite"/>
    </source>
</evidence>
<dbReference type="eggNOG" id="ENOG502SYV4">
    <property type="taxonomic scope" value="Eukaryota"/>
</dbReference>
<dbReference type="OrthoDB" id="3244156at2759"/>
<feature type="compositionally biased region" description="Polar residues" evidence="1">
    <location>
        <begin position="78"/>
        <end position="91"/>
    </location>
</feature>
<feature type="compositionally biased region" description="Polar residues" evidence="1">
    <location>
        <begin position="428"/>
        <end position="451"/>
    </location>
</feature>
<reference evidence="2 3" key="1">
    <citation type="journal article" date="2012" name="Science">
        <title>The Paleozoic origin of enzymatic lignin decomposition reconstructed from 31 fungal genomes.</title>
        <authorList>
            <person name="Floudas D."/>
            <person name="Binder M."/>
            <person name="Riley R."/>
            <person name="Barry K."/>
            <person name="Blanchette R.A."/>
            <person name="Henrissat B."/>
            <person name="Martinez A.T."/>
            <person name="Otillar R."/>
            <person name="Spatafora J.W."/>
            <person name="Yadav J.S."/>
            <person name="Aerts A."/>
            <person name="Benoit I."/>
            <person name="Boyd A."/>
            <person name="Carlson A."/>
            <person name="Copeland A."/>
            <person name="Coutinho P.M."/>
            <person name="de Vries R.P."/>
            <person name="Ferreira P."/>
            <person name="Findley K."/>
            <person name="Foster B."/>
            <person name="Gaskell J."/>
            <person name="Glotzer D."/>
            <person name="Gorecki P."/>
            <person name="Heitman J."/>
            <person name="Hesse C."/>
            <person name="Hori C."/>
            <person name="Igarashi K."/>
            <person name="Jurgens J.A."/>
            <person name="Kallen N."/>
            <person name="Kersten P."/>
            <person name="Kohler A."/>
            <person name="Kuees U."/>
            <person name="Kumar T.K.A."/>
            <person name="Kuo A."/>
            <person name="LaButti K."/>
            <person name="Larrondo L.F."/>
            <person name="Lindquist E."/>
            <person name="Ling A."/>
            <person name="Lombard V."/>
            <person name="Lucas S."/>
            <person name="Lundell T."/>
            <person name="Martin R."/>
            <person name="McLaughlin D.J."/>
            <person name="Morgenstern I."/>
            <person name="Morin E."/>
            <person name="Murat C."/>
            <person name="Nagy L.G."/>
            <person name="Nolan M."/>
            <person name="Ohm R.A."/>
            <person name="Patyshakuliyeva A."/>
            <person name="Rokas A."/>
            <person name="Ruiz-Duenas F.J."/>
            <person name="Sabat G."/>
            <person name="Salamov A."/>
            <person name="Samejima M."/>
            <person name="Schmutz J."/>
            <person name="Slot J.C."/>
            <person name="St John F."/>
            <person name="Stenlid J."/>
            <person name="Sun H."/>
            <person name="Sun S."/>
            <person name="Syed K."/>
            <person name="Tsang A."/>
            <person name="Wiebenga A."/>
            <person name="Young D."/>
            <person name="Pisabarro A."/>
            <person name="Eastwood D.C."/>
            <person name="Martin F."/>
            <person name="Cullen D."/>
            <person name="Grigoriev I.V."/>
            <person name="Hibbett D.S."/>
        </authorList>
    </citation>
    <scope>NUCLEOTIDE SEQUENCE [LARGE SCALE GENOMIC DNA]</scope>
    <source>
        <strain evidence="2 3">ATCC 11539</strain>
    </source>
</reference>
<feature type="region of interest" description="Disordered" evidence="1">
    <location>
        <begin position="219"/>
        <end position="308"/>
    </location>
</feature>
<dbReference type="KEGG" id="gtr:GLOTRDRAFT_128696"/>
<evidence type="ECO:0000313" key="3">
    <source>
        <dbReference type="Proteomes" id="UP000030669"/>
    </source>
</evidence>
<feature type="region of interest" description="Disordered" evidence="1">
    <location>
        <begin position="375"/>
        <end position="462"/>
    </location>
</feature>
<organism evidence="2 3">
    <name type="scientific">Gloeophyllum trabeum (strain ATCC 11539 / FP-39264 / Madison 617)</name>
    <name type="common">Brown rot fungus</name>
    <dbReference type="NCBI Taxonomy" id="670483"/>
    <lineage>
        <taxon>Eukaryota</taxon>
        <taxon>Fungi</taxon>
        <taxon>Dikarya</taxon>
        <taxon>Basidiomycota</taxon>
        <taxon>Agaricomycotina</taxon>
        <taxon>Agaricomycetes</taxon>
        <taxon>Gloeophyllales</taxon>
        <taxon>Gloeophyllaceae</taxon>
        <taxon>Gloeophyllum</taxon>
    </lineage>
</organism>
<feature type="compositionally biased region" description="Basic and acidic residues" evidence="1">
    <location>
        <begin position="390"/>
        <end position="403"/>
    </location>
</feature>
<feature type="region of interest" description="Disordered" evidence="1">
    <location>
        <begin position="546"/>
        <end position="578"/>
    </location>
</feature>
<feature type="compositionally biased region" description="Polar residues" evidence="1">
    <location>
        <begin position="45"/>
        <end position="54"/>
    </location>
</feature>
<feature type="compositionally biased region" description="Low complexity" evidence="1">
    <location>
        <begin position="510"/>
        <end position="529"/>
    </location>
</feature>
<accession>S7RU96</accession>
<proteinExistence type="predicted"/>
<feature type="compositionally biased region" description="Basic and acidic residues" evidence="1">
    <location>
        <begin position="255"/>
        <end position="267"/>
    </location>
</feature>
<feature type="compositionally biased region" description="Polar residues" evidence="1">
    <location>
        <begin position="553"/>
        <end position="566"/>
    </location>
</feature>
<feature type="region of interest" description="Disordered" evidence="1">
    <location>
        <begin position="191"/>
        <end position="210"/>
    </location>
</feature>
<dbReference type="STRING" id="670483.S7RU96"/>